<dbReference type="GeneID" id="6078124"/>
<feature type="region of interest" description="Disordered" evidence="1">
    <location>
        <begin position="1"/>
        <end position="27"/>
    </location>
</feature>
<dbReference type="Proteomes" id="UP000001194">
    <property type="component" value="Unassembled WGS sequence"/>
</dbReference>
<organism evidence="3">
    <name type="scientific">Laccaria bicolor (strain S238N-H82 / ATCC MYA-4686)</name>
    <name type="common">Bicoloured deceiver</name>
    <name type="synonym">Laccaria laccata var. bicolor</name>
    <dbReference type="NCBI Taxonomy" id="486041"/>
    <lineage>
        <taxon>Eukaryota</taxon>
        <taxon>Fungi</taxon>
        <taxon>Dikarya</taxon>
        <taxon>Basidiomycota</taxon>
        <taxon>Agaricomycotina</taxon>
        <taxon>Agaricomycetes</taxon>
        <taxon>Agaricomycetidae</taxon>
        <taxon>Agaricales</taxon>
        <taxon>Agaricineae</taxon>
        <taxon>Hydnangiaceae</taxon>
        <taxon>Laccaria</taxon>
    </lineage>
</organism>
<evidence type="ECO:0000313" key="3">
    <source>
        <dbReference type="Proteomes" id="UP000001194"/>
    </source>
</evidence>
<proteinExistence type="predicted"/>
<dbReference type="KEGG" id="lbc:LACBIDRAFT_328630"/>
<dbReference type="InParanoid" id="B0DFH4"/>
<dbReference type="EMBL" id="DS547107">
    <property type="protein sequence ID" value="EDR06706.1"/>
    <property type="molecule type" value="Genomic_DNA"/>
</dbReference>
<evidence type="ECO:0000313" key="2">
    <source>
        <dbReference type="EMBL" id="EDR06706.1"/>
    </source>
</evidence>
<reference evidence="2 3" key="1">
    <citation type="journal article" date="2008" name="Nature">
        <title>The genome of Laccaria bicolor provides insights into mycorrhizal symbiosis.</title>
        <authorList>
            <person name="Martin F."/>
            <person name="Aerts A."/>
            <person name="Ahren D."/>
            <person name="Brun A."/>
            <person name="Danchin E.G.J."/>
            <person name="Duchaussoy F."/>
            <person name="Gibon J."/>
            <person name="Kohler A."/>
            <person name="Lindquist E."/>
            <person name="Pereda V."/>
            <person name="Salamov A."/>
            <person name="Shapiro H.J."/>
            <person name="Wuyts J."/>
            <person name="Blaudez D."/>
            <person name="Buee M."/>
            <person name="Brokstein P."/>
            <person name="Canbaeck B."/>
            <person name="Cohen D."/>
            <person name="Courty P.E."/>
            <person name="Coutinho P.M."/>
            <person name="Delaruelle C."/>
            <person name="Detter J.C."/>
            <person name="Deveau A."/>
            <person name="DiFazio S."/>
            <person name="Duplessis S."/>
            <person name="Fraissinet-Tachet L."/>
            <person name="Lucic E."/>
            <person name="Frey-Klett P."/>
            <person name="Fourrey C."/>
            <person name="Feussner I."/>
            <person name="Gay G."/>
            <person name="Grimwood J."/>
            <person name="Hoegger P.J."/>
            <person name="Jain P."/>
            <person name="Kilaru S."/>
            <person name="Labbe J."/>
            <person name="Lin Y.C."/>
            <person name="Legue V."/>
            <person name="Le Tacon F."/>
            <person name="Marmeisse R."/>
            <person name="Melayah D."/>
            <person name="Montanini B."/>
            <person name="Muratet M."/>
            <person name="Nehls U."/>
            <person name="Niculita-Hirzel H."/>
            <person name="Oudot-Le Secq M.P."/>
            <person name="Peter M."/>
            <person name="Quesneville H."/>
            <person name="Rajashekar B."/>
            <person name="Reich M."/>
            <person name="Rouhier N."/>
            <person name="Schmutz J."/>
            <person name="Yin T."/>
            <person name="Chalot M."/>
            <person name="Henrissat B."/>
            <person name="Kuees U."/>
            <person name="Lucas S."/>
            <person name="Van de Peer Y."/>
            <person name="Podila G.K."/>
            <person name="Polle A."/>
            <person name="Pukkila P.J."/>
            <person name="Richardson P.M."/>
            <person name="Rouze P."/>
            <person name="Sanders I.R."/>
            <person name="Stajich J.E."/>
            <person name="Tunlid A."/>
            <person name="Tuskan G."/>
            <person name="Grigoriev I.V."/>
        </authorList>
    </citation>
    <scope>NUCLEOTIDE SEQUENCE [LARGE SCALE GENOMIC DNA]</scope>
    <source>
        <strain evidence="3">S238N-H82 / ATCC MYA-4686</strain>
    </source>
</reference>
<accession>B0DFH4</accession>
<evidence type="ECO:0000256" key="1">
    <source>
        <dbReference type="SAM" id="MobiDB-lite"/>
    </source>
</evidence>
<sequence>MNGNPAKPRPARPGSAQPADANGTFEDAKEIQERAVANGGAIPGQLPPLDPLSPRFVRARYAFTPSNPNELERDSCGHGTDVVPHEAPVLVLLAQKLAEPRYNNLSRLRRQSLAAIRWGKESDNVGKTA</sequence>
<protein>
    <submittedName>
        <fullName evidence="2">Predicted protein</fullName>
    </submittedName>
</protein>
<dbReference type="RefSeq" id="XP_001882553.1">
    <property type="nucleotide sequence ID" value="XM_001882518.1"/>
</dbReference>
<keyword evidence="3" id="KW-1185">Reference proteome</keyword>
<dbReference type="HOGENOM" id="CLU_1949191_0_0_1"/>
<gene>
    <name evidence="2" type="ORF">LACBIDRAFT_328630</name>
</gene>
<name>B0DFH4_LACBS</name>
<dbReference type="OrthoDB" id="10037838at2759"/>
<dbReference type="AlphaFoldDB" id="B0DFH4"/>